<protein>
    <submittedName>
        <fullName evidence="2">Dimodular nonribosomal peptide synthase</fullName>
    </submittedName>
</protein>
<evidence type="ECO:0000313" key="3">
    <source>
        <dbReference type="Proteomes" id="UP000175829"/>
    </source>
</evidence>
<feature type="domain" description="Condensation" evidence="1">
    <location>
        <begin position="4"/>
        <end position="419"/>
    </location>
</feature>
<gene>
    <name evidence="2" type="ORF">AN217_21330</name>
</gene>
<organism evidence="2 3">
    <name type="scientific">Streptomyces qinglanensis</name>
    <dbReference type="NCBI Taxonomy" id="943816"/>
    <lineage>
        <taxon>Bacteria</taxon>
        <taxon>Bacillati</taxon>
        <taxon>Actinomycetota</taxon>
        <taxon>Actinomycetes</taxon>
        <taxon>Kitasatosporales</taxon>
        <taxon>Streptomycetaceae</taxon>
        <taxon>Streptomyces</taxon>
    </lineage>
</organism>
<dbReference type="GO" id="GO:0005737">
    <property type="term" value="C:cytoplasm"/>
    <property type="evidence" value="ECO:0007669"/>
    <property type="project" value="TreeGrafter"/>
</dbReference>
<dbReference type="EMBL" id="LJGV01000022">
    <property type="protein sequence ID" value="OEU99919.1"/>
    <property type="molecule type" value="Genomic_DNA"/>
</dbReference>
<accession>A0A1E7K7K8</accession>
<evidence type="ECO:0000313" key="2">
    <source>
        <dbReference type="EMBL" id="OEU99919.1"/>
    </source>
</evidence>
<dbReference type="PANTHER" id="PTHR45527">
    <property type="entry name" value="NONRIBOSOMAL PEPTIDE SYNTHETASE"/>
    <property type="match status" value="1"/>
</dbReference>
<dbReference type="Gene3D" id="3.30.559.10">
    <property type="entry name" value="Chloramphenicol acetyltransferase-like domain"/>
    <property type="match status" value="1"/>
</dbReference>
<dbReference type="PATRIC" id="fig|943816.4.peg.3805"/>
<sequence length="429" mass="47258">MAAQLALSSAQTGVWMAQQLDPEDRSFNIGEYCDIAGPVDPDLLQQALREVVAATPALRARFDIGDEGLCQYLDDTVEAPLHRIDVSGEPDPRQAAERWMRQDLAKEYDLAEGPLVTWALFTLGAERTLWYRAAHHIVLDGFGLALIASHVADVYSALVTGRPRRPRPPGTLQQVIASDLAYQESEEYARDRQFWLDRLAGQTEAAAFTDWRPTASRASLRESGHLTPADFDVLRAAARALDVTWPEVVVAAIAVRLQQATGVREPVVGLPVTARTEPMLRRVPGMVTNVVPLRLSFGPHTPFADVVAQTSLRLEEALRHQRYPQEHLVRELPGLPEGRKQFGPDVNIMSFNYHGDYAGRPATVHTLCSGPVEDLTVNVYDRMDGRGLQIALDGNAELYDRAQLSQHLADIVALLRSVTGPLEHAPAGP</sequence>
<dbReference type="Gene3D" id="3.30.559.30">
    <property type="entry name" value="Nonribosomal peptide synthetase, condensation domain"/>
    <property type="match status" value="1"/>
</dbReference>
<dbReference type="InterPro" id="IPR001242">
    <property type="entry name" value="Condensation_dom"/>
</dbReference>
<dbReference type="GO" id="GO:0044550">
    <property type="term" value="P:secondary metabolite biosynthetic process"/>
    <property type="evidence" value="ECO:0007669"/>
    <property type="project" value="TreeGrafter"/>
</dbReference>
<comment type="caution">
    <text evidence="2">The sequence shown here is derived from an EMBL/GenBank/DDBJ whole genome shotgun (WGS) entry which is preliminary data.</text>
</comment>
<dbReference type="AlphaFoldDB" id="A0A1E7K7K8"/>
<reference evidence="2 3" key="1">
    <citation type="journal article" date="2016" name="Front. Microbiol.">
        <title>Comparative Genomics Analysis of Streptomyces Species Reveals Their Adaptation to the Marine Environment and Their Diversity at the Genomic Level.</title>
        <authorList>
            <person name="Tian X."/>
            <person name="Zhang Z."/>
            <person name="Yang T."/>
            <person name="Chen M."/>
            <person name="Li J."/>
            <person name="Chen F."/>
            <person name="Yang J."/>
            <person name="Li W."/>
            <person name="Zhang B."/>
            <person name="Zhang Z."/>
            <person name="Wu J."/>
            <person name="Zhang C."/>
            <person name="Long L."/>
            <person name="Xiao J."/>
        </authorList>
    </citation>
    <scope>NUCLEOTIDE SEQUENCE [LARGE SCALE GENOMIC DNA]</scope>
    <source>
        <strain evidence="2 3">SCSIO M10379</strain>
    </source>
</reference>
<dbReference type="Proteomes" id="UP000175829">
    <property type="component" value="Unassembled WGS sequence"/>
</dbReference>
<dbReference type="GO" id="GO:0043041">
    <property type="term" value="P:amino acid activation for nonribosomal peptide biosynthetic process"/>
    <property type="evidence" value="ECO:0007669"/>
    <property type="project" value="TreeGrafter"/>
</dbReference>
<dbReference type="SUPFAM" id="SSF52777">
    <property type="entry name" value="CoA-dependent acyltransferases"/>
    <property type="match status" value="2"/>
</dbReference>
<dbReference type="Pfam" id="PF00668">
    <property type="entry name" value="Condensation"/>
    <property type="match status" value="1"/>
</dbReference>
<dbReference type="InterPro" id="IPR023213">
    <property type="entry name" value="CAT-like_dom_sf"/>
</dbReference>
<dbReference type="RefSeq" id="WP_069992609.1">
    <property type="nucleotide sequence ID" value="NZ_LJGV01000022.1"/>
</dbReference>
<dbReference type="GO" id="GO:0003824">
    <property type="term" value="F:catalytic activity"/>
    <property type="evidence" value="ECO:0007669"/>
    <property type="project" value="InterPro"/>
</dbReference>
<dbReference type="PANTHER" id="PTHR45527:SF1">
    <property type="entry name" value="FATTY ACID SYNTHASE"/>
    <property type="match status" value="1"/>
</dbReference>
<name>A0A1E7K7K8_9ACTN</name>
<dbReference type="GO" id="GO:0031177">
    <property type="term" value="F:phosphopantetheine binding"/>
    <property type="evidence" value="ECO:0007669"/>
    <property type="project" value="TreeGrafter"/>
</dbReference>
<evidence type="ECO:0000259" key="1">
    <source>
        <dbReference type="Pfam" id="PF00668"/>
    </source>
</evidence>
<dbReference type="GO" id="GO:0008610">
    <property type="term" value="P:lipid biosynthetic process"/>
    <property type="evidence" value="ECO:0007669"/>
    <property type="project" value="UniProtKB-ARBA"/>
</dbReference>
<proteinExistence type="predicted"/>